<dbReference type="CDD" id="cd01166">
    <property type="entry name" value="KdgK"/>
    <property type="match status" value="1"/>
</dbReference>
<dbReference type="AlphaFoldDB" id="A0A941EQU5"/>
<keyword evidence="3 5" id="KW-0418">Kinase</keyword>
<comment type="caution">
    <text evidence="5">The sequence shown here is derived from an EMBL/GenBank/DDBJ whole genome shotgun (WGS) entry which is preliminary data.</text>
</comment>
<dbReference type="PANTHER" id="PTHR43320:SF2">
    <property type="entry name" value="2-DEHYDRO-3-DEOXYGLUCONOKINASE_2-DEHYDRO-3-DEOXYGALACTONOKINASE"/>
    <property type="match status" value="1"/>
</dbReference>
<reference evidence="5" key="1">
    <citation type="submission" date="2021-04" db="EMBL/GenBank/DDBJ databases">
        <title>Genome based classification of Actinospica acidithermotolerans sp. nov., an actinobacterium isolated from an Indonesian hot spring.</title>
        <authorList>
            <person name="Kusuma A.B."/>
            <person name="Putra K.E."/>
            <person name="Nafisah S."/>
            <person name="Loh J."/>
            <person name="Nouioui I."/>
            <person name="Goodfellow M."/>
        </authorList>
    </citation>
    <scope>NUCLEOTIDE SEQUENCE</scope>
    <source>
        <strain evidence="5">CSCA 57</strain>
    </source>
</reference>
<dbReference type="InterPro" id="IPR029056">
    <property type="entry name" value="Ribokinase-like"/>
</dbReference>
<evidence type="ECO:0000256" key="1">
    <source>
        <dbReference type="ARBA" id="ARBA00010688"/>
    </source>
</evidence>
<dbReference type="PANTHER" id="PTHR43320">
    <property type="entry name" value="SUGAR KINASE"/>
    <property type="match status" value="1"/>
</dbReference>
<proteinExistence type="inferred from homology"/>
<organism evidence="5 6">
    <name type="scientific">Actinospica durhamensis</name>
    <dbReference type="NCBI Taxonomy" id="1508375"/>
    <lineage>
        <taxon>Bacteria</taxon>
        <taxon>Bacillati</taxon>
        <taxon>Actinomycetota</taxon>
        <taxon>Actinomycetes</taxon>
        <taxon>Catenulisporales</taxon>
        <taxon>Actinospicaceae</taxon>
        <taxon>Actinospica</taxon>
    </lineage>
</organism>
<dbReference type="InterPro" id="IPR011611">
    <property type="entry name" value="PfkB_dom"/>
</dbReference>
<evidence type="ECO:0000313" key="6">
    <source>
        <dbReference type="Proteomes" id="UP000675781"/>
    </source>
</evidence>
<evidence type="ECO:0000259" key="4">
    <source>
        <dbReference type="Pfam" id="PF00294"/>
    </source>
</evidence>
<dbReference type="Gene3D" id="3.40.1190.20">
    <property type="match status" value="1"/>
</dbReference>
<sequence>MTAPEQDLTWRPPARDGRHTVACVGETMVSFFPPDEAALDTADTLALDTAGAESNVAMYLADHGIDARWVSRLGDDAFGRRVLRRVSEGGVDVSAVRTDSRRPTGLLFKSPKDPARNGGTRVSYYRKGSAASAMGPYVLDEAALRTASLWHFTGITPALSPTCRRLVEAALGGERPTVSFDVNYRPAVWQESAAPLLRALAQSADIVFVGLDEAQELWGSALREPGDVRSLLPSPRILVVKDGARSATAFFGDAQARVPALAVDVVEPVGAGDAFAAGFLTGILRGEPVHRCLRLGHITAASALSVPGDHGPLPAAGEIEDLLKASEQDWCSTRWAAGSRAGCAA</sequence>
<gene>
    <name evidence="5" type="ORF">KDL01_02445</name>
</gene>
<keyword evidence="2" id="KW-0808">Transferase</keyword>
<dbReference type="Proteomes" id="UP000675781">
    <property type="component" value="Unassembled WGS sequence"/>
</dbReference>
<dbReference type="RefSeq" id="WP_212526635.1">
    <property type="nucleotide sequence ID" value="NZ_JAGSOG010000006.1"/>
</dbReference>
<dbReference type="GO" id="GO:0016301">
    <property type="term" value="F:kinase activity"/>
    <property type="evidence" value="ECO:0007669"/>
    <property type="project" value="UniProtKB-KW"/>
</dbReference>
<protein>
    <submittedName>
        <fullName evidence="5">Sugar kinase</fullName>
    </submittedName>
</protein>
<dbReference type="Pfam" id="PF00294">
    <property type="entry name" value="PfkB"/>
    <property type="match status" value="1"/>
</dbReference>
<dbReference type="SUPFAM" id="SSF53613">
    <property type="entry name" value="Ribokinase-like"/>
    <property type="match status" value="1"/>
</dbReference>
<keyword evidence="6" id="KW-1185">Reference proteome</keyword>
<evidence type="ECO:0000256" key="2">
    <source>
        <dbReference type="ARBA" id="ARBA00022679"/>
    </source>
</evidence>
<accession>A0A941EQU5</accession>
<dbReference type="EMBL" id="JAGSOG010000006">
    <property type="protein sequence ID" value="MBR7832099.1"/>
    <property type="molecule type" value="Genomic_DNA"/>
</dbReference>
<dbReference type="InterPro" id="IPR052700">
    <property type="entry name" value="Carb_kinase_PfkB-like"/>
</dbReference>
<name>A0A941EQU5_9ACTN</name>
<feature type="domain" description="Carbohydrate kinase PfkB" evidence="4">
    <location>
        <begin position="20"/>
        <end position="315"/>
    </location>
</feature>
<comment type="similarity">
    <text evidence="1">Belongs to the carbohydrate kinase PfkB family.</text>
</comment>
<evidence type="ECO:0000313" key="5">
    <source>
        <dbReference type="EMBL" id="MBR7832099.1"/>
    </source>
</evidence>
<evidence type="ECO:0000256" key="3">
    <source>
        <dbReference type="ARBA" id="ARBA00022777"/>
    </source>
</evidence>